<feature type="binding site" evidence="8">
    <location>
        <position position="224"/>
    </location>
    <ligand>
        <name>Zn(2+)</name>
        <dbReference type="ChEBI" id="CHEBI:29105"/>
    </ligand>
</feature>
<name>A0A5N5SQJ2_9CRUS</name>
<dbReference type="AlphaFoldDB" id="A0A5N5SQJ2"/>
<dbReference type="GO" id="GO:0005634">
    <property type="term" value="C:nucleus"/>
    <property type="evidence" value="ECO:0007669"/>
    <property type="project" value="TreeGrafter"/>
</dbReference>
<keyword evidence="3 8" id="KW-0479">Metal-binding</keyword>
<dbReference type="PANTHER" id="PTHR11085:SF6">
    <property type="entry name" value="NAD-DEPENDENT PROTEIN DEACETYLASE SIRTUIN-2"/>
    <property type="match status" value="1"/>
</dbReference>
<feature type="region of interest" description="Disordered" evidence="9">
    <location>
        <begin position="1"/>
        <end position="64"/>
    </location>
</feature>
<comment type="caution">
    <text evidence="11">The sequence shown here is derived from an EMBL/GenBank/DDBJ whole genome shotgun (WGS) entry which is preliminary data.</text>
</comment>
<dbReference type="InterPro" id="IPR050134">
    <property type="entry name" value="NAD-dep_sirtuin_deacylases"/>
</dbReference>
<evidence type="ECO:0000256" key="1">
    <source>
        <dbReference type="ARBA" id="ARBA00001947"/>
    </source>
</evidence>
<evidence type="ECO:0000313" key="11">
    <source>
        <dbReference type="EMBL" id="KAB7495909.1"/>
    </source>
</evidence>
<dbReference type="Gene3D" id="3.30.1600.10">
    <property type="entry name" value="SIR2/SIRT2 'Small Domain"/>
    <property type="match status" value="1"/>
</dbReference>
<feature type="domain" description="Deacetylase sirtuin-type" evidence="10">
    <location>
        <begin position="86"/>
        <end position="363"/>
    </location>
</feature>
<dbReference type="OrthoDB" id="420264at2759"/>
<dbReference type="Gene3D" id="3.40.50.1220">
    <property type="entry name" value="TPP-binding domain"/>
    <property type="match status" value="1"/>
</dbReference>
<evidence type="ECO:0000256" key="7">
    <source>
        <dbReference type="ARBA" id="ARBA00048905"/>
    </source>
</evidence>
<dbReference type="GO" id="GO:0046872">
    <property type="term" value="F:metal ion binding"/>
    <property type="evidence" value="ECO:0007669"/>
    <property type="project" value="UniProtKB-KW"/>
</dbReference>
<comment type="catalytic activity">
    <reaction evidence="7">
        <text>N(6)-tetradecanoyl-L-lysyl-[protein] + NAD(+) + H2O = 2''-O-tetradecanoyl-ADP-D-ribose + nicotinamide + L-lysyl-[protein]</text>
        <dbReference type="Rhea" id="RHEA:70567"/>
        <dbReference type="Rhea" id="RHEA-COMP:9752"/>
        <dbReference type="Rhea" id="RHEA-COMP:15437"/>
        <dbReference type="ChEBI" id="CHEBI:15377"/>
        <dbReference type="ChEBI" id="CHEBI:17154"/>
        <dbReference type="ChEBI" id="CHEBI:29969"/>
        <dbReference type="ChEBI" id="CHEBI:57540"/>
        <dbReference type="ChEBI" id="CHEBI:141129"/>
        <dbReference type="ChEBI" id="CHEBI:189674"/>
    </reaction>
    <physiologicalReaction direction="left-to-right" evidence="7">
        <dbReference type="Rhea" id="RHEA:70568"/>
    </physiologicalReaction>
</comment>
<comment type="catalytic activity">
    <reaction evidence="6">
        <text>N(6)-hexadecanoyl-L-lysyl-[protein] + NAD(+) + H2O = 2''-O-hexadecanoyl-ADP-D-ribose + nicotinamide + L-lysyl-[protein]</text>
        <dbReference type="Rhea" id="RHEA:70563"/>
        <dbReference type="Rhea" id="RHEA-COMP:9752"/>
        <dbReference type="Rhea" id="RHEA-COMP:14175"/>
        <dbReference type="ChEBI" id="CHEBI:15377"/>
        <dbReference type="ChEBI" id="CHEBI:17154"/>
        <dbReference type="ChEBI" id="CHEBI:29969"/>
        <dbReference type="ChEBI" id="CHEBI:57540"/>
        <dbReference type="ChEBI" id="CHEBI:138936"/>
        <dbReference type="ChEBI" id="CHEBI:189673"/>
    </reaction>
    <physiologicalReaction direction="left-to-right" evidence="6">
        <dbReference type="Rhea" id="RHEA:70564"/>
    </physiologicalReaction>
</comment>
<evidence type="ECO:0000256" key="8">
    <source>
        <dbReference type="PROSITE-ProRule" id="PRU00236"/>
    </source>
</evidence>
<dbReference type="InterPro" id="IPR003000">
    <property type="entry name" value="Sirtuin"/>
</dbReference>
<dbReference type="GO" id="GO:0140774">
    <property type="term" value="F:NAD-dependent protein depalmitoylase activity"/>
    <property type="evidence" value="ECO:0007669"/>
    <property type="project" value="RHEA"/>
</dbReference>
<feature type="binding site" evidence="8">
    <location>
        <position position="227"/>
    </location>
    <ligand>
        <name>Zn(2+)</name>
        <dbReference type="ChEBI" id="CHEBI:29105"/>
    </ligand>
</feature>
<evidence type="ECO:0000256" key="4">
    <source>
        <dbReference type="ARBA" id="ARBA00022833"/>
    </source>
</evidence>
<evidence type="ECO:0000256" key="9">
    <source>
        <dbReference type="SAM" id="MobiDB-lite"/>
    </source>
</evidence>
<sequence length="375" mass="41810">MTDTHEEITEITDASKNVDHDAKPELSKEGTSDDHSESPDPNEEPSDATEEAEGDECSTEEEDDKNGWLEKLQAFFVSKLNLKDKEVLDEVSVDGVVSYIKSGKCKNIITLAGAGISTSAGIPDFRSPESGLYHNLEKYDLPHPEAIFDIEYFKLNPKPFYVLAKELYPGEFIPTPSHYFVKLLHDKGLLLRHYTQNIDTLEHIAGIPVEKLVEAHGTFRTSHCLKCKKEYSQEWVKDEIFADRIPTCTVCDGVVKPDIVFFREGLPSRFYELSSIDFKHCDLLIIMGTSLTVQPFASLVDNVSASCPRLLINRDDVGLSETRKVFHQLFGGAGLENNSVRDVVLIGDCDDGCKSLVDKLGWTSDFEALLSGPKS</sequence>
<feature type="compositionally biased region" description="Basic and acidic residues" evidence="9">
    <location>
        <begin position="16"/>
        <end position="38"/>
    </location>
</feature>
<evidence type="ECO:0000313" key="12">
    <source>
        <dbReference type="Proteomes" id="UP000326759"/>
    </source>
</evidence>
<protein>
    <submittedName>
        <fullName evidence="11">NAD-dependent protein deacetylase sirtuin-2</fullName>
    </submittedName>
</protein>
<dbReference type="InterPro" id="IPR029035">
    <property type="entry name" value="DHS-like_NAD/FAD-binding_dom"/>
</dbReference>
<accession>A0A5N5SQJ2</accession>
<dbReference type="InterPro" id="IPR026591">
    <property type="entry name" value="Sirtuin_cat_small_dom_sf"/>
</dbReference>
<evidence type="ECO:0000256" key="6">
    <source>
        <dbReference type="ARBA" id="ARBA00048378"/>
    </source>
</evidence>
<keyword evidence="4 8" id="KW-0862">Zinc</keyword>
<dbReference type="InterPro" id="IPR026590">
    <property type="entry name" value="Ssirtuin_cat_dom"/>
</dbReference>
<reference evidence="11 12" key="1">
    <citation type="journal article" date="2019" name="PLoS Biol.">
        <title>Sex chromosomes control vertical transmission of feminizing Wolbachia symbionts in an isopod.</title>
        <authorList>
            <person name="Becking T."/>
            <person name="Chebbi M.A."/>
            <person name="Giraud I."/>
            <person name="Moumen B."/>
            <person name="Laverre T."/>
            <person name="Caubet Y."/>
            <person name="Peccoud J."/>
            <person name="Gilbert C."/>
            <person name="Cordaux R."/>
        </authorList>
    </citation>
    <scope>NUCLEOTIDE SEQUENCE [LARGE SCALE GENOMIC DNA]</scope>
    <source>
        <strain evidence="11">ANa2</strain>
        <tissue evidence="11">Whole body excluding digestive tract and cuticle</tissue>
    </source>
</reference>
<feature type="active site" description="Proton acceptor" evidence="8">
    <location>
        <position position="216"/>
    </location>
</feature>
<feature type="binding site" evidence="8">
    <location>
        <position position="251"/>
    </location>
    <ligand>
        <name>Zn(2+)</name>
        <dbReference type="ChEBI" id="CHEBI:29105"/>
    </ligand>
</feature>
<keyword evidence="2" id="KW-0808">Transferase</keyword>
<feature type="binding site" evidence="8">
    <location>
        <position position="248"/>
    </location>
    <ligand>
        <name>Zn(2+)</name>
        <dbReference type="ChEBI" id="CHEBI:29105"/>
    </ligand>
</feature>
<dbReference type="Pfam" id="PF02146">
    <property type="entry name" value="SIR2"/>
    <property type="match status" value="1"/>
</dbReference>
<dbReference type="PROSITE" id="PS50305">
    <property type="entry name" value="SIRTUIN"/>
    <property type="match status" value="1"/>
</dbReference>
<dbReference type="Proteomes" id="UP000326759">
    <property type="component" value="Unassembled WGS sequence"/>
</dbReference>
<dbReference type="GO" id="GO:0070403">
    <property type="term" value="F:NAD+ binding"/>
    <property type="evidence" value="ECO:0007669"/>
    <property type="project" value="InterPro"/>
</dbReference>
<comment type="cofactor">
    <cofactor evidence="1">
        <name>Zn(2+)</name>
        <dbReference type="ChEBI" id="CHEBI:29105"/>
    </cofactor>
</comment>
<dbReference type="PANTHER" id="PTHR11085">
    <property type="entry name" value="NAD-DEPENDENT PROTEIN DEACYLASE SIRTUIN-5, MITOCHONDRIAL-RELATED"/>
    <property type="match status" value="1"/>
</dbReference>
<evidence type="ECO:0000256" key="3">
    <source>
        <dbReference type="ARBA" id="ARBA00022723"/>
    </source>
</evidence>
<dbReference type="GO" id="GO:0140773">
    <property type="term" value="F:NAD-dependent protein demyristoylase activity"/>
    <property type="evidence" value="ECO:0007669"/>
    <property type="project" value="RHEA"/>
</dbReference>
<keyword evidence="12" id="KW-1185">Reference proteome</keyword>
<gene>
    <name evidence="11" type="primary">sirt2_0</name>
    <name evidence="11" type="ORF">Anas_12712</name>
</gene>
<dbReference type="GO" id="GO:0017136">
    <property type="term" value="F:histone deacetylase activity, NAD-dependent"/>
    <property type="evidence" value="ECO:0007669"/>
    <property type="project" value="TreeGrafter"/>
</dbReference>
<evidence type="ECO:0000259" key="10">
    <source>
        <dbReference type="PROSITE" id="PS50305"/>
    </source>
</evidence>
<keyword evidence="5" id="KW-0520">NAD</keyword>
<evidence type="ECO:0000256" key="5">
    <source>
        <dbReference type="ARBA" id="ARBA00023027"/>
    </source>
</evidence>
<dbReference type="EMBL" id="SEYY01021984">
    <property type="protein sequence ID" value="KAB7495909.1"/>
    <property type="molecule type" value="Genomic_DNA"/>
</dbReference>
<evidence type="ECO:0000256" key="2">
    <source>
        <dbReference type="ARBA" id="ARBA00022679"/>
    </source>
</evidence>
<feature type="compositionally biased region" description="Acidic residues" evidence="9">
    <location>
        <begin position="40"/>
        <end position="64"/>
    </location>
</feature>
<organism evidence="11 12">
    <name type="scientific">Armadillidium nasatum</name>
    <dbReference type="NCBI Taxonomy" id="96803"/>
    <lineage>
        <taxon>Eukaryota</taxon>
        <taxon>Metazoa</taxon>
        <taxon>Ecdysozoa</taxon>
        <taxon>Arthropoda</taxon>
        <taxon>Crustacea</taxon>
        <taxon>Multicrustacea</taxon>
        <taxon>Malacostraca</taxon>
        <taxon>Eumalacostraca</taxon>
        <taxon>Peracarida</taxon>
        <taxon>Isopoda</taxon>
        <taxon>Oniscidea</taxon>
        <taxon>Crinocheta</taxon>
        <taxon>Armadillidiidae</taxon>
        <taxon>Armadillidium</taxon>
    </lineage>
</organism>
<dbReference type="SUPFAM" id="SSF52467">
    <property type="entry name" value="DHS-like NAD/FAD-binding domain"/>
    <property type="match status" value="1"/>
</dbReference>
<dbReference type="CDD" id="cd01408">
    <property type="entry name" value="SIRT1"/>
    <property type="match status" value="1"/>
</dbReference>
<proteinExistence type="predicted"/>